<feature type="transmembrane region" description="Helical" evidence="1">
    <location>
        <begin position="94"/>
        <end position="115"/>
    </location>
</feature>
<dbReference type="STRING" id="1618446.UV61_C0009G0037"/>
<dbReference type="PATRIC" id="fig|1618446.3.peg.1085"/>
<evidence type="ECO:0000313" key="2">
    <source>
        <dbReference type="EMBL" id="KKS86510.1"/>
    </source>
</evidence>
<evidence type="ECO:0000256" key="1">
    <source>
        <dbReference type="SAM" id="Phobius"/>
    </source>
</evidence>
<name>A0A0G1CL19_9BACT</name>
<dbReference type="Proteomes" id="UP000034050">
    <property type="component" value="Unassembled WGS sequence"/>
</dbReference>
<dbReference type="AlphaFoldDB" id="A0A0G1CL19"/>
<accession>A0A0G1CL19</accession>
<gene>
    <name evidence="2" type="ORF">UV61_C0009G0037</name>
</gene>
<evidence type="ECO:0000313" key="3">
    <source>
        <dbReference type="Proteomes" id="UP000034050"/>
    </source>
</evidence>
<sequence length="161" mass="17640">MLPKTFILGLLAAILLLTLYFSTMTLLSGWKAAVEQFQNLWWLMLPLSAGFGIQTGLYLYLKQQMAGDARRGAPQPGSPPWADVGLTSGRTRQAMVTGGTSASISMLACCMHHATDALPFIGLSGLSIFLTRYQIPILLISLIINIIGIKMMLNHLQLYRV</sequence>
<keyword evidence="1" id="KW-0812">Transmembrane</keyword>
<feature type="transmembrane region" description="Helical" evidence="1">
    <location>
        <begin position="39"/>
        <end position="61"/>
    </location>
</feature>
<reference evidence="2 3" key="1">
    <citation type="journal article" date="2015" name="Nature">
        <title>rRNA introns, odd ribosomes, and small enigmatic genomes across a large radiation of phyla.</title>
        <authorList>
            <person name="Brown C.T."/>
            <person name="Hug L.A."/>
            <person name="Thomas B.C."/>
            <person name="Sharon I."/>
            <person name="Castelle C.J."/>
            <person name="Singh A."/>
            <person name="Wilkins M.J."/>
            <person name="Williams K.H."/>
            <person name="Banfield J.F."/>
        </authorList>
    </citation>
    <scope>NUCLEOTIDE SEQUENCE [LARGE SCALE GENOMIC DNA]</scope>
</reference>
<feature type="transmembrane region" description="Helical" evidence="1">
    <location>
        <begin position="135"/>
        <end position="153"/>
    </location>
</feature>
<protein>
    <submittedName>
        <fullName evidence="2">Uncharacterized protein</fullName>
    </submittedName>
</protein>
<organism evidence="2 3">
    <name type="scientific">Candidatus Gottesmanbacteria bacterium GW2011_GWB1_43_11</name>
    <dbReference type="NCBI Taxonomy" id="1618446"/>
    <lineage>
        <taxon>Bacteria</taxon>
        <taxon>Candidatus Gottesmaniibacteriota</taxon>
    </lineage>
</organism>
<dbReference type="EMBL" id="LCFD01000009">
    <property type="protein sequence ID" value="KKS86510.1"/>
    <property type="molecule type" value="Genomic_DNA"/>
</dbReference>
<keyword evidence="1" id="KW-0472">Membrane</keyword>
<keyword evidence="1" id="KW-1133">Transmembrane helix</keyword>
<proteinExistence type="predicted"/>
<comment type="caution">
    <text evidence="2">The sequence shown here is derived from an EMBL/GenBank/DDBJ whole genome shotgun (WGS) entry which is preliminary data.</text>
</comment>